<dbReference type="PANTHER" id="PTHR37951">
    <property type="entry name" value="CYTOPLASMIC PROTEIN-RELATED"/>
    <property type="match status" value="1"/>
</dbReference>
<evidence type="ECO:0000259" key="2">
    <source>
        <dbReference type="Pfam" id="PF06812"/>
    </source>
</evidence>
<proteinExistence type="predicted"/>
<dbReference type="Proteomes" id="UP000560000">
    <property type="component" value="Unassembled WGS sequence"/>
</dbReference>
<feature type="region of interest" description="Disordered" evidence="1">
    <location>
        <begin position="284"/>
        <end position="324"/>
    </location>
</feature>
<gene>
    <name evidence="3" type="ORF">HNQ86_000596</name>
</gene>
<evidence type="ECO:0000256" key="1">
    <source>
        <dbReference type="SAM" id="MobiDB-lite"/>
    </source>
</evidence>
<dbReference type="RefSeq" id="WP_052394850.1">
    <property type="nucleotide sequence ID" value="NZ_JACHET010000001.1"/>
</dbReference>
<dbReference type="OrthoDB" id="9771118at2"/>
<feature type="region of interest" description="Disordered" evidence="1">
    <location>
        <begin position="1"/>
        <end position="21"/>
    </location>
</feature>
<reference evidence="3 4" key="1">
    <citation type="submission" date="2020-08" db="EMBL/GenBank/DDBJ databases">
        <title>Genomic Encyclopedia of Type Strains, Phase IV (KMG-IV): sequencing the most valuable type-strain genomes for metagenomic binning, comparative biology and taxonomic classification.</title>
        <authorList>
            <person name="Goeker M."/>
        </authorList>
    </citation>
    <scope>NUCLEOTIDE SEQUENCE [LARGE SCALE GENOMIC DNA]</scope>
    <source>
        <strain evidence="3 4">DSM 107085</strain>
    </source>
</reference>
<dbReference type="NCBIfam" id="TIGR03363">
    <property type="entry name" value="VI_chp_8"/>
    <property type="match status" value="1"/>
</dbReference>
<feature type="domain" description="ImpA N-terminal" evidence="2">
    <location>
        <begin position="41"/>
        <end position="163"/>
    </location>
</feature>
<feature type="compositionally biased region" description="Polar residues" evidence="1">
    <location>
        <begin position="309"/>
        <end position="324"/>
    </location>
</feature>
<dbReference type="InterPro" id="IPR010657">
    <property type="entry name" value="ImpA_N"/>
</dbReference>
<dbReference type="PANTHER" id="PTHR37951:SF1">
    <property type="entry name" value="TYPE VI SECRETION SYSTEM COMPONENT TSSA1"/>
    <property type="match status" value="1"/>
</dbReference>
<protein>
    <submittedName>
        <fullName evidence="3">Type VI secretion system ImpA family protein</fullName>
    </submittedName>
</protein>
<accession>A0A841KKR6</accession>
<dbReference type="AlphaFoldDB" id="A0A841KKR6"/>
<comment type="caution">
    <text evidence="3">The sequence shown here is derived from an EMBL/GenBank/DDBJ whole genome shotgun (WGS) entry which is preliminary data.</text>
</comment>
<evidence type="ECO:0000313" key="4">
    <source>
        <dbReference type="Proteomes" id="UP000560000"/>
    </source>
</evidence>
<evidence type="ECO:0000313" key="3">
    <source>
        <dbReference type="EMBL" id="MBB6183251.1"/>
    </source>
</evidence>
<dbReference type="Pfam" id="PF06812">
    <property type="entry name" value="ImpA_N"/>
    <property type="match status" value="1"/>
</dbReference>
<name>A0A841KKR6_9GAMM</name>
<organism evidence="3 4">
    <name type="scientific">Oleiagrimonas soli</name>
    <dbReference type="NCBI Taxonomy" id="1543381"/>
    <lineage>
        <taxon>Bacteria</taxon>
        <taxon>Pseudomonadati</taxon>
        <taxon>Pseudomonadota</taxon>
        <taxon>Gammaproteobacteria</taxon>
        <taxon>Lysobacterales</taxon>
        <taxon>Rhodanobacteraceae</taxon>
        <taxon>Oleiagrimonas</taxon>
    </lineage>
</organism>
<sequence>MNQLAHAEPATPPPEVASSQEATSVVDYFARHLGEHARRLLNAIDGGQPTGQTMRGTPTLRAIEGARRSDDPTLPMGPWAVELKQADWPRASHLIVDALCTRSKDLRLAAWLLEAEMHQRGFTALAPCFALMHAMCERWWEGLHPQAQDGDHEPRANIVRWVNDKLLSTLSLIPLVQFDEHVASWSAWELAHHHERIRAANGALPEEAEEAASLEQLQALMAHVPVALLRTRHAEIAHARDAIATLEACLRERMQDDAPTLHRMDTLLGRMQSLLQSELNRRHEPLQAPATSERHESDEDGDEHVVAPTESTTPSRRSVTNASREQAYRELAGIADFLMQVEPHSPVPYLLYRAIAWGQLDAASLYHELFLKAGGQISIFELMGLAGDTDDEATGEGDS</sequence>
<dbReference type="InterPro" id="IPR017740">
    <property type="entry name" value="TssA-like"/>
</dbReference>
<dbReference type="EMBL" id="JACHET010000001">
    <property type="protein sequence ID" value="MBB6183251.1"/>
    <property type="molecule type" value="Genomic_DNA"/>
</dbReference>